<dbReference type="OrthoDB" id="1440810at2"/>
<name>A0A0D0H6P5_9MICO</name>
<keyword evidence="2" id="KW-1185">Reference proteome</keyword>
<proteinExistence type="predicted"/>
<accession>A0A0D0H6P5</accession>
<dbReference type="RefSeq" id="WP_042543640.1">
    <property type="nucleotide sequence ID" value="NZ_JXSQ01000006.1"/>
</dbReference>
<protein>
    <submittedName>
        <fullName evidence="1">Uncharacterized protein</fullName>
    </submittedName>
</protein>
<comment type="caution">
    <text evidence="1">The sequence shown here is derived from an EMBL/GenBank/DDBJ whole genome shotgun (WGS) entry which is preliminary data.</text>
</comment>
<evidence type="ECO:0000313" key="2">
    <source>
        <dbReference type="Proteomes" id="UP000032120"/>
    </source>
</evidence>
<reference evidence="1 2" key="1">
    <citation type="submission" date="2015-01" db="EMBL/GenBank/DDBJ databases">
        <title>Draft genome sequence of Leucobacter komagatae strain VKM ST2845.</title>
        <authorList>
            <person name="Karlyshev A.V."/>
            <person name="Kudryashova E.B."/>
        </authorList>
    </citation>
    <scope>NUCLEOTIDE SEQUENCE [LARGE SCALE GENOMIC DNA]</scope>
    <source>
        <strain evidence="1 2">VKM ST2845</strain>
    </source>
</reference>
<sequence length="150" mass="16257">METTEYRNALRAVLDAASQPTADRLSAIHRAAAVGADSADGVLIDVFLDQDAEGPFGVWARFEGADAFSLDRQLGDDRELFGAIWGEEGWEPAVPARPQGWSRERLLDVIVEVVAEWIAPLIPPGAPDLRWEVVTPDGATDPIPVGPRDD</sequence>
<dbReference type="Proteomes" id="UP000032120">
    <property type="component" value="Unassembled WGS sequence"/>
</dbReference>
<dbReference type="AlphaFoldDB" id="A0A0D0H6P5"/>
<organism evidence="1 2">
    <name type="scientific">Leucobacter komagatae</name>
    <dbReference type="NCBI Taxonomy" id="55969"/>
    <lineage>
        <taxon>Bacteria</taxon>
        <taxon>Bacillati</taxon>
        <taxon>Actinomycetota</taxon>
        <taxon>Actinomycetes</taxon>
        <taxon>Micrococcales</taxon>
        <taxon>Microbacteriaceae</taxon>
        <taxon>Leucobacter</taxon>
    </lineage>
</organism>
<dbReference type="EMBL" id="JXSQ01000006">
    <property type="protein sequence ID" value="KIP52860.1"/>
    <property type="molecule type" value="Genomic_DNA"/>
</dbReference>
<evidence type="ECO:0000313" key="1">
    <source>
        <dbReference type="EMBL" id="KIP52860.1"/>
    </source>
</evidence>
<dbReference type="InterPro" id="IPR045661">
    <property type="entry name" value="DUF6389"/>
</dbReference>
<dbReference type="Pfam" id="PF19926">
    <property type="entry name" value="DUF6389"/>
    <property type="match status" value="1"/>
</dbReference>
<gene>
    <name evidence="1" type="ORF">SD72_06605</name>
</gene>